<dbReference type="EMBL" id="QHKS01000003">
    <property type="protein sequence ID" value="RDK03903.1"/>
    <property type="molecule type" value="Genomic_DNA"/>
</dbReference>
<feature type="signal peptide" evidence="2">
    <location>
        <begin position="1"/>
        <end position="26"/>
    </location>
</feature>
<evidence type="ECO:0000256" key="1">
    <source>
        <dbReference type="SAM" id="MobiDB-lite"/>
    </source>
</evidence>
<keyword evidence="4" id="KW-1185">Reference proteome</keyword>
<evidence type="ECO:0008006" key="5">
    <source>
        <dbReference type="Google" id="ProtNLM"/>
    </source>
</evidence>
<dbReference type="OrthoDB" id="6170015at2"/>
<evidence type="ECO:0000313" key="3">
    <source>
        <dbReference type="EMBL" id="RDK03903.1"/>
    </source>
</evidence>
<keyword evidence="2" id="KW-0732">Signal</keyword>
<name>A0A370NE90_9BURK</name>
<evidence type="ECO:0000256" key="2">
    <source>
        <dbReference type="SAM" id="SignalP"/>
    </source>
</evidence>
<sequence length="165" mass="17608">MLTFHQFGTGLCCGVCCLCLSAGCAAQSDADAPLSDTPTCRIVAGQAEIDGVMQQITGRACLQPDGTWQMVEGDGAALASYPAPVYYYDPWYWGPPVVFGGGVSFVFVDRFHHHHHMDHVRMGGHGDWRGGHGDWHGGHGDWRGEVPPMHGAGGMSHSGGGGMRR</sequence>
<feature type="compositionally biased region" description="Gly residues" evidence="1">
    <location>
        <begin position="151"/>
        <end position="165"/>
    </location>
</feature>
<accession>A0A370NE90</accession>
<organism evidence="3 4">
    <name type="scientific">Paraburkholderia lacunae</name>
    <dbReference type="NCBI Taxonomy" id="2211104"/>
    <lineage>
        <taxon>Bacteria</taxon>
        <taxon>Pseudomonadati</taxon>
        <taxon>Pseudomonadota</taxon>
        <taxon>Betaproteobacteria</taxon>
        <taxon>Burkholderiales</taxon>
        <taxon>Burkholderiaceae</taxon>
        <taxon>Paraburkholderia</taxon>
    </lineage>
</organism>
<feature type="region of interest" description="Disordered" evidence="1">
    <location>
        <begin position="144"/>
        <end position="165"/>
    </location>
</feature>
<dbReference type="RefSeq" id="WP_115099673.1">
    <property type="nucleotide sequence ID" value="NZ_QHKS01000003.1"/>
</dbReference>
<gene>
    <name evidence="3" type="ORF">DLM46_04985</name>
</gene>
<dbReference type="Proteomes" id="UP000254875">
    <property type="component" value="Unassembled WGS sequence"/>
</dbReference>
<evidence type="ECO:0000313" key="4">
    <source>
        <dbReference type="Proteomes" id="UP000254875"/>
    </source>
</evidence>
<dbReference type="AlphaFoldDB" id="A0A370NE90"/>
<feature type="chain" id="PRO_5016720528" description="Surface antigen" evidence="2">
    <location>
        <begin position="27"/>
        <end position="165"/>
    </location>
</feature>
<reference evidence="4" key="1">
    <citation type="submission" date="2018-05" db="EMBL/GenBank/DDBJ databases">
        <authorList>
            <person name="Feng T."/>
        </authorList>
    </citation>
    <scope>NUCLEOTIDE SEQUENCE [LARGE SCALE GENOMIC DNA]</scope>
    <source>
        <strain evidence="4">S27</strain>
    </source>
</reference>
<protein>
    <recommendedName>
        <fullName evidence="5">Surface antigen</fullName>
    </recommendedName>
</protein>
<comment type="caution">
    <text evidence="3">The sequence shown here is derived from an EMBL/GenBank/DDBJ whole genome shotgun (WGS) entry which is preliminary data.</text>
</comment>
<proteinExistence type="predicted"/>